<organism evidence="2 3">
    <name type="scientific">Arthrobacter flavus</name>
    <dbReference type="NCBI Taxonomy" id="95172"/>
    <lineage>
        <taxon>Bacteria</taxon>
        <taxon>Bacillati</taxon>
        <taxon>Actinomycetota</taxon>
        <taxon>Actinomycetes</taxon>
        <taxon>Micrococcales</taxon>
        <taxon>Micrococcaceae</taxon>
        <taxon>Arthrobacter</taxon>
    </lineage>
</organism>
<keyword evidence="1" id="KW-0812">Transmembrane</keyword>
<evidence type="ECO:0000256" key="1">
    <source>
        <dbReference type="SAM" id="Phobius"/>
    </source>
</evidence>
<accession>A0ABW4QAI4</accession>
<keyword evidence="1" id="KW-1133">Transmembrane helix</keyword>
<keyword evidence="3" id="KW-1185">Reference proteome</keyword>
<feature type="transmembrane region" description="Helical" evidence="1">
    <location>
        <begin position="204"/>
        <end position="223"/>
    </location>
</feature>
<proteinExistence type="predicted"/>
<protein>
    <recommendedName>
        <fullName evidence="4">ABC transporter permease</fullName>
    </recommendedName>
</protein>
<gene>
    <name evidence="2" type="ORF">ACFSFX_14075</name>
</gene>
<keyword evidence="1" id="KW-0472">Membrane</keyword>
<dbReference type="Proteomes" id="UP001597307">
    <property type="component" value="Unassembled WGS sequence"/>
</dbReference>
<feature type="transmembrane region" description="Helical" evidence="1">
    <location>
        <begin position="84"/>
        <end position="105"/>
    </location>
</feature>
<dbReference type="RefSeq" id="WP_343880817.1">
    <property type="nucleotide sequence ID" value="NZ_BAAAIJ010000051.1"/>
</dbReference>
<feature type="transmembrane region" description="Helical" evidence="1">
    <location>
        <begin position="136"/>
        <end position="157"/>
    </location>
</feature>
<sequence>MSRVVNVMRMQLSNRWTFIGIPAVILLGSFGLSWVIWSFIPFEGAKYSGGSQAIMWYFLALGIQSLTLTFPFSQGLSISRKSFFLGTVGLFSIIAAVTTALYYVLGLIEIATDGWGLNGRFFALEWIAEGSGLPMMVFYFTAMMALFLIGFWAATIYKRWQTTGLLITGIGTAVLLVGLVYYITRQELWGQVGQFLSSQTQLSVAGWLAVVGLALAGGSYLTLRRAVP</sequence>
<feature type="transmembrane region" description="Helical" evidence="1">
    <location>
        <begin position="54"/>
        <end position="72"/>
    </location>
</feature>
<evidence type="ECO:0000313" key="3">
    <source>
        <dbReference type="Proteomes" id="UP001597307"/>
    </source>
</evidence>
<name>A0ABW4QAI4_9MICC</name>
<feature type="transmembrane region" description="Helical" evidence="1">
    <location>
        <begin position="164"/>
        <end position="184"/>
    </location>
</feature>
<evidence type="ECO:0000313" key="2">
    <source>
        <dbReference type="EMBL" id="MFD1847717.1"/>
    </source>
</evidence>
<dbReference type="EMBL" id="JBHUGA010000060">
    <property type="protein sequence ID" value="MFD1847717.1"/>
    <property type="molecule type" value="Genomic_DNA"/>
</dbReference>
<reference evidence="3" key="1">
    <citation type="journal article" date="2019" name="Int. J. Syst. Evol. Microbiol.">
        <title>The Global Catalogue of Microorganisms (GCM) 10K type strain sequencing project: providing services to taxonomists for standard genome sequencing and annotation.</title>
        <authorList>
            <consortium name="The Broad Institute Genomics Platform"/>
            <consortium name="The Broad Institute Genome Sequencing Center for Infectious Disease"/>
            <person name="Wu L."/>
            <person name="Ma J."/>
        </authorList>
    </citation>
    <scope>NUCLEOTIDE SEQUENCE [LARGE SCALE GENOMIC DNA]</scope>
    <source>
        <strain evidence="3">JCM 11496</strain>
    </source>
</reference>
<feature type="transmembrane region" description="Helical" evidence="1">
    <location>
        <begin position="21"/>
        <end position="42"/>
    </location>
</feature>
<evidence type="ECO:0008006" key="4">
    <source>
        <dbReference type="Google" id="ProtNLM"/>
    </source>
</evidence>
<comment type="caution">
    <text evidence="2">The sequence shown here is derived from an EMBL/GenBank/DDBJ whole genome shotgun (WGS) entry which is preliminary data.</text>
</comment>